<sequence length="33" mass="3614">MTNETGAKSWPSLWEGAVKAGLAYSRLCVTWSL</sequence>
<dbReference type="AlphaFoldDB" id="A0A0E9XE72"/>
<reference evidence="1" key="2">
    <citation type="journal article" date="2015" name="Fish Shellfish Immunol.">
        <title>Early steps in the European eel (Anguilla anguilla)-Vibrio vulnificus interaction in the gills: Role of the RtxA13 toxin.</title>
        <authorList>
            <person name="Callol A."/>
            <person name="Pajuelo D."/>
            <person name="Ebbesson L."/>
            <person name="Teles M."/>
            <person name="MacKenzie S."/>
            <person name="Amaro C."/>
        </authorList>
    </citation>
    <scope>NUCLEOTIDE SEQUENCE</scope>
</reference>
<accession>A0A0E9XE72</accession>
<proteinExistence type="predicted"/>
<name>A0A0E9XE72_ANGAN</name>
<organism evidence="1">
    <name type="scientific">Anguilla anguilla</name>
    <name type="common">European freshwater eel</name>
    <name type="synonym">Muraena anguilla</name>
    <dbReference type="NCBI Taxonomy" id="7936"/>
    <lineage>
        <taxon>Eukaryota</taxon>
        <taxon>Metazoa</taxon>
        <taxon>Chordata</taxon>
        <taxon>Craniata</taxon>
        <taxon>Vertebrata</taxon>
        <taxon>Euteleostomi</taxon>
        <taxon>Actinopterygii</taxon>
        <taxon>Neopterygii</taxon>
        <taxon>Teleostei</taxon>
        <taxon>Anguilliformes</taxon>
        <taxon>Anguillidae</taxon>
        <taxon>Anguilla</taxon>
    </lineage>
</organism>
<evidence type="ECO:0000313" key="1">
    <source>
        <dbReference type="EMBL" id="JAI00146.1"/>
    </source>
</evidence>
<protein>
    <submittedName>
        <fullName evidence="1">Uncharacterized protein</fullName>
    </submittedName>
</protein>
<dbReference type="EMBL" id="GBXM01008432">
    <property type="protein sequence ID" value="JAI00146.1"/>
    <property type="molecule type" value="Transcribed_RNA"/>
</dbReference>
<reference evidence="1" key="1">
    <citation type="submission" date="2014-11" db="EMBL/GenBank/DDBJ databases">
        <authorList>
            <person name="Amaro Gonzalez C."/>
        </authorList>
    </citation>
    <scope>NUCLEOTIDE SEQUENCE</scope>
</reference>